<dbReference type="PANTHER" id="PTHR15583:SF10">
    <property type="entry name" value="INTERLEUKIN-17 RECEPTOR E-LIKE-RELATED"/>
    <property type="match status" value="1"/>
</dbReference>
<dbReference type="EMBL" id="CATNWA010015410">
    <property type="protein sequence ID" value="CAI9583082.1"/>
    <property type="molecule type" value="Genomic_DNA"/>
</dbReference>
<organism evidence="3 4">
    <name type="scientific">Staurois parvus</name>
    <dbReference type="NCBI Taxonomy" id="386267"/>
    <lineage>
        <taxon>Eukaryota</taxon>
        <taxon>Metazoa</taxon>
        <taxon>Chordata</taxon>
        <taxon>Craniata</taxon>
        <taxon>Vertebrata</taxon>
        <taxon>Euteleostomi</taxon>
        <taxon>Amphibia</taxon>
        <taxon>Batrachia</taxon>
        <taxon>Anura</taxon>
        <taxon>Neobatrachia</taxon>
        <taxon>Ranoidea</taxon>
        <taxon>Ranidae</taxon>
        <taxon>Staurois</taxon>
    </lineage>
</organism>
<dbReference type="InterPro" id="IPR039465">
    <property type="entry name" value="IL-17_rcpt-like"/>
</dbReference>
<dbReference type="InterPro" id="IPR027841">
    <property type="entry name" value="IL-17_rcpt_C/E_N"/>
</dbReference>
<dbReference type="Pfam" id="PF15037">
    <property type="entry name" value="IL17_R_N"/>
    <property type="match status" value="1"/>
</dbReference>
<dbReference type="Proteomes" id="UP001162483">
    <property type="component" value="Unassembled WGS sequence"/>
</dbReference>
<evidence type="ECO:0000259" key="2">
    <source>
        <dbReference type="Pfam" id="PF15037"/>
    </source>
</evidence>
<feature type="non-terminal residue" evidence="3">
    <location>
        <position position="160"/>
    </location>
</feature>
<dbReference type="PANTHER" id="PTHR15583">
    <property type="entry name" value="INTERLEUKIN-17 RECEPTOR"/>
    <property type="match status" value="1"/>
</dbReference>
<name>A0ABN9EGI2_9NEOB</name>
<evidence type="ECO:0000313" key="4">
    <source>
        <dbReference type="Proteomes" id="UP001162483"/>
    </source>
</evidence>
<evidence type="ECO:0000256" key="1">
    <source>
        <dbReference type="ARBA" id="ARBA00022729"/>
    </source>
</evidence>
<feature type="domain" description="Interleukin-17 receptor C/E N-terminal" evidence="2">
    <location>
        <begin position="42"/>
        <end position="128"/>
    </location>
</feature>
<evidence type="ECO:0000313" key="3">
    <source>
        <dbReference type="EMBL" id="CAI9583082.1"/>
    </source>
</evidence>
<sequence>MQPNLLHCHIQRFYLVYALRDGQQFLMHEGPDSAPLKNDISTLWDNIAYNSMKEVLTWVPLCTVKAKVHLCWMTDDKQKCVNIPDSSSDAHNQVSYTRVDTHPRLCMKFATETGSWVKCPFPSGPFSAWDMKTYVMAKSMEIRLTSPTKAKFSVFICNRT</sequence>
<keyword evidence="4" id="KW-1185">Reference proteome</keyword>
<comment type="caution">
    <text evidence="3">The sequence shown here is derived from an EMBL/GenBank/DDBJ whole genome shotgun (WGS) entry which is preliminary data.</text>
</comment>
<accession>A0ABN9EGI2</accession>
<keyword evidence="1" id="KW-0732">Signal</keyword>
<reference evidence="3" key="1">
    <citation type="submission" date="2023-05" db="EMBL/GenBank/DDBJ databases">
        <authorList>
            <person name="Stuckert A."/>
        </authorList>
    </citation>
    <scope>NUCLEOTIDE SEQUENCE</scope>
</reference>
<proteinExistence type="predicted"/>
<protein>
    <recommendedName>
        <fullName evidence="2">Interleukin-17 receptor C/E N-terminal domain-containing protein</fullName>
    </recommendedName>
</protein>
<gene>
    <name evidence="3" type="ORF">SPARVUS_LOCUS9755263</name>
</gene>